<accession>A0A1R3JYW4</accession>
<evidence type="ECO:0000313" key="3">
    <source>
        <dbReference type="Proteomes" id="UP000187203"/>
    </source>
</evidence>
<dbReference type="OrthoDB" id="994204at2759"/>
<gene>
    <name evidence="2" type="ORF">COLO4_12995</name>
</gene>
<reference evidence="3" key="1">
    <citation type="submission" date="2013-09" db="EMBL/GenBank/DDBJ databases">
        <title>Corchorus olitorius genome sequencing.</title>
        <authorList>
            <person name="Alam M."/>
            <person name="Haque M.S."/>
            <person name="Islam M.S."/>
            <person name="Emdad E.M."/>
            <person name="Islam M.M."/>
            <person name="Ahmed B."/>
            <person name="Halim A."/>
            <person name="Hossen Q.M.M."/>
            <person name="Hossain M.Z."/>
            <person name="Ahmed R."/>
            <person name="Khan M.M."/>
            <person name="Islam R."/>
            <person name="Rashid M.M."/>
            <person name="Khan S.A."/>
            <person name="Rahman M.S."/>
            <person name="Alam M."/>
            <person name="Yahiya A.S."/>
            <person name="Khan M.S."/>
            <person name="Azam M.S."/>
            <person name="Haque T."/>
            <person name="Lashkar M.Z.H."/>
            <person name="Akhand A.I."/>
            <person name="Morshed G."/>
            <person name="Roy S."/>
            <person name="Uddin K.S."/>
            <person name="Rabeya T."/>
            <person name="Hossain A.S."/>
            <person name="Chowdhury A."/>
            <person name="Snigdha A.R."/>
            <person name="Mortoza M.S."/>
            <person name="Matin S.A."/>
            <person name="Hoque S.M.E."/>
            <person name="Islam M.K."/>
            <person name="Roy D.K."/>
            <person name="Haider R."/>
            <person name="Moosa M.M."/>
            <person name="Elias S.M."/>
            <person name="Hasan A.M."/>
            <person name="Jahan S."/>
            <person name="Shafiuddin M."/>
            <person name="Mahmood N."/>
            <person name="Shommy N.S."/>
        </authorList>
    </citation>
    <scope>NUCLEOTIDE SEQUENCE [LARGE SCALE GENOMIC DNA]</scope>
    <source>
        <strain evidence="3">cv. O-4</strain>
    </source>
</reference>
<dbReference type="Proteomes" id="UP000187203">
    <property type="component" value="Unassembled WGS sequence"/>
</dbReference>
<sequence>MRTALFNAWKLETGLVIKEPYDGVEKLETIVFDTCPFWVRIFDLPPIMMTKKVGAAVGGVIGPVLEIDHQWVSSPYGDKEVEFRYEDMPDICLVCGQFDHLSENECPTAIQMRLNHGAVIKRYSIRIKAESPRFKTKRFEGNDGSFRLGGFGSRRQPPLSAHSGSARQSMGGGRAAQLSSTVGDSRRHIRQHVDSLILRGKQVAQALASDAVSC</sequence>
<feature type="region of interest" description="Disordered" evidence="1">
    <location>
        <begin position="145"/>
        <end position="186"/>
    </location>
</feature>
<dbReference type="EMBL" id="AWUE01015006">
    <property type="protein sequence ID" value="OMO99985.1"/>
    <property type="molecule type" value="Genomic_DNA"/>
</dbReference>
<name>A0A1R3JYW4_9ROSI</name>
<keyword evidence="3" id="KW-1185">Reference proteome</keyword>
<evidence type="ECO:0008006" key="4">
    <source>
        <dbReference type="Google" id="ProtNLM"/>
    </source>
</evidence>
<evidence type="ECO:0000313" key="2">
    <source>
        <dbReference type="EMBL" id="OMO99985.1"/>
    </source>
</evidence>
<comment type="caution">
    <text evidence="2">The sequence shown here is derived from an EMBL/GenBank/DDBJ whole genome shotgun (WGS) entry which is preliminary data.</text>
</comment>
<dbReference type="AlphaFoldDB" id="A0A1R3JYW4"/>
<protein>
    <recommendedName>
        <fullName evidence="4">Zinc knuckle CX2CX4HX4C</fullName>
    </recommendedName>
</protein>
<proteinExistence type="predicted"/>
<organism evidence="2 3">
    <name type="scientific">Corchorus olitorius</name>
    <dbReference type="NCBI Taxonomy" id="93759"/>
    <lineage>
        <taxon>Eukaryota</taxon>
        <taxon>Viridiplantae</taxon>
        <taxon>Streptophyta</taxon>
        <taxon>Embryophyta</taxon>
        <taxon>Tracheophyta</taxon>
        <taxon>Spermatophyta</taxon>
        <taxon>Magnoliopsida</taxon>
        <taxon>eudicotyledons</taxon>
        <taxon>Gunneridae</taxon>
        <taxon>Pentapetalae</taxon>
        <taxon>rosids</taxon>
        <taxon>malvids</taxon>
        <taxon>Malvales</taxon>
        <taxon>Malvaceae</taxon>
        <taxon>Grewioideae</taxon>
        <taxon>Apeibeae</taxon>
        <taxon>Corchorus</taxon>
    </lineage>
</organism>
<evidence type="ECO:0000256" key="1">
    <source>
        <dbReference type="SAM" id="MobiDB-lite"/>
    </source>
</evidence>